<evidence type="ECO:0000259" key="6">
    <source>
        <dbReference type="Pfam" id="PF02911"/>
    </source>
</evidence>
<dbReference type="PANTHER" id="PTHR11138">
    <property type="entry name" value="METHIONYL-TRNA FORMYLTRANSFERASE"/>
    <property type="match status" value="1"/>
</dbReference>
<dbReference type="GO" id="GO:0004479">
    <property type="term" value="F:methionyl-tRNA formyltransferase activity"/>
    <property type="evidence" value="ECO:0007669"/>
    <property type="project" value="UniProtKB-EC"/>
</dbReference>
<feature type="domain" description="Formyl transferase N-terminal" evidence="5">
    <location>
        <begin position="2"/>
        <end position="174"/>
    </location>
</feature>
<dbReference type="AlphaFoldDB" id="A0A381WEA9"/>
<keyword evidence="4" id="KW-0648">Protein biosynthesis</keyword>
<sequence length="305" mass="33212">MGTPEFAVPTLDLLVESGHEIVSVYTRPDNRSGRGRKMISPPVKKRADLLGIPVVQPETFRTEVSIEHLISLEAEAAVIAAYGVLLPPQVIEGFPLGCLNIHPSLLPKHRGASPVATSILQGEDMTGVTVMLLDEGLDTGPVLSQEKVSISANEKCGELTDRLFRRGANLLLSTLDSWKSGEIVPKGQDDLEATTTRRLSREDGKIDWQDSSTSILRSIRAFHPWPGTFTYMNGRPLKILDALAVYEKQTLILKPGQVHVENEILVGTGEGNISLKNVQAEGKKAVSATEFSLGRRDFEGMLLGI</sequence>
<dbReference type="Pfam" id="PF02911">
    <property type="entry name" value="Formyl_trans_C"/>
    <property type="match status" value="1"/>
</dbReference>
<dbReference type="NCBIfam" id="TIGR00460">
    <property type="entry name" value="fmt"/>
    <property type="match status" value="1"/>
</dbReference>
<dbReference type="InterPro" id="IPR044135">
    <property type="entry name" value="Met-tRNA-FMT_C"/>
</dbReference>
<dbReference type="EMBL" id="UINC01011538">
    <property type="protein sequence ID" value="SVA50870.1"/>
    <property type="molecule type" value="Genomic_DNA"/>
</dbReference>
<evidence type="ECO:0000313" key="7">
    <source>
        <dbReference type="EMBL" id="SVA50870.1"/>
    </source>
</evidence>
<dbReference type="SUPFAM" id="SSF50486">
    <property type="entry name" value="FMT C-terminal domain-like"/>
    <property type="match status" value="1"/>
</dbReference>
<proteinExistence type="inferred from homology"/>
<name>A0A381WEA9_9ZZZZ</name>
<dbReference type="PANTHER" id="PTHR11138:SF5">
    <property type="entry name" value="METHIONYL-TRNA FORMYLTRANSFERASE, MITOCHONDRIAL"/>
    <property type="match status" value="1"/>
</dbReference>
<comment type="similarity">
    <text evidence="1">Belongs to the Fmt family.</text>
</comment>
<evidence type="ECO:0000256" key="3">
    <source>
        <dbReference type="ARBA" id="ARBA00022679"/>
    </source>
</evidence>
<dbReference type="InterPro" id="IPR041711">
    <property type="entry name" value="Met-tRNA-FMT_N"/>
</dbReference>
<protein>
    <recommendedName>
        <fullName evidence="2">methionyl-tRNA formyltransferase</fullName>
        <ecNumber evidence="2">2.1.2.9</ecNumber>
    </recommendedName>
</protein>
<dbReference type="EC" id="2.1.2.9" evidence="2"/>
<dbReference type="InterPro" id="IPR011034">
    <property type="entry name" value="Formyl_transferase-like_C_sf"/>
</dbReference>
<dbReference type="HAMAP" id="MF_00182">
    <property type="entry name" value="Formyl_trans"/>
    <property type="match status" value="1"/>
</dbReference>
<dbReference type="GO" id="GO:0005829">
    <property type="term" value="C:cytosol"/>
    <property type="evidence" value="ECO:0007669"/>
    <property type="project" value="TreeGrafter"/>
</dbReference>
<dbReference type="InterPro" id="IPR005794">
    <property type="entry name" value="Fmt"/>
</dbReference>
<dbReference type="Gene3D" id="3.40.50.12230">
    <property type="match status" value="1"/>
</dbReference>
<dbReference type="InterPro" id="IPR002376">
    <property type="entry name" value="Formyl_transf_N"/>
</dbReference>
<dbReference type="InterPro" id="IPR036477">
    <property type="entry name" value="Formyl_transf_N_sf"/>
</dbReference>
<dbReference type="Pfam" id="PF00551">
    <property type="entry name" value="Formyl_trans_N"/>
    <property type="match status" value="1"/>
</dbReference>
<accession>A0A381WEA9</accession>
<evidence type="ECO:0000256" key="1">
    <source>
        <dbReference type="ARBA" id="ARBA00010699"/>
    </source>
</evidence>
<dbReference type="CDD" id="cd08646">
    <property type="entry name" value="FMT_core_Met-tRNA-FMT_N"/>
    <property type="match status" value="1"/>
</dbReference>
<keyword evidence="3" id="KW-0808">Transferase</keyword>
<feature type="domain" description="Formyl transferase C-terminal" evidence="6">
    <location>
        <begin position="198"/>
        <end position="294"/>
    </location>
</feature>
<gene>
    <name evidence="7" type="ORF">METZ01_LOCUS103724</name>
</gene>
<evidence type="ECO:0000259" key="5">
    <source>
        <dbReference type="Pfam" id="PF00551"/>
    </source>
</evidence>
<dbReference type="InterPro" id="IPR005793">
    <property type="entry name" value="Formyl_trans_C"/>
</dbReference>
<dbReference type="CDD" id="cd08704">
    <property type="entry name" value="Met_tRNA_FMT_C"/>
    <property type="match status" value="1"/>
</dbReference>
<evidence type="ECO:0000256" key="4">
    <source>
        <dbReference type="ARBA" id="ARBA00022917"/>
    </source>
</evidence>
<dbReference type="SUPFAM" id="SSF53328">
    <property type="entry name" value="Formyltransferase"/>
    <property type="match status" value="1"/>
</dbReference>
<evidence type="ECO:0000256" key="2">
    <source>
        <dbReference type="ARBA" id="ARBA00012261"/>
    </source>
</evidence>
<reference evidence="7" key="1">
    <citation type="submission" date="2018-05" db="EMBL/GenBank/DDBJ databases">
        <authorList>
            <person name="Lanie J.A."/>
            <person name="Ng W.-L."/>
            <person name="Kazmierczak K.M."/>
            <person name="Andrzejewski T.M."/>
            <person name="Davidsen T.M."/>
            <person name="Wayne K.J."/>
            <person name="Tettelin H."/>
            <person name="Glass J.I."/>
            <person name="Rusch D."/>
            <person name="Podicherti R."/>
            <person name="Tsui H.-C.T."/>
            <person name="Winkler M.E."/>
        </authorList>
    </citation>
    <scope>NUCLEOTIDE SEQUENCE</scope>
</reference>
<organism evidence="7">
    <name type="scientific">marine metagenome</name>
    <dbReference type="NCBI Taxonomy" id="408172"/>
    <lineage>
        <taxon>unclassified sequences</taxon>
        <taxon>metagenomes</taxon>
        <taxon>ecological metagenomes</taxon>
    </lineage>
</organism>